<evidence type="ECO:0008006" key="4">
    <source>
        <dbReference type="Google" id="ProtNLM"/>
    </source>
</evidence>
<keyword evidence="3" id="KW-1185">Reference proteome</keyword>
<proteinExistence type="predicted"/>
<protein>
    <recommendedName>
        <fullName evidence="4">HEAT repeat protein</fullName>
    </recommendedName>
</protein>
<feature type="signal peptide" evidence="1">
    <location>
        <begin position="1"/>
        <end position="22"/>
    </location>
</feature>
<dbReference type="AlphaFoldDB" id="A0A844G4L8"/>
<reference evidence="2 3" key="1">
    <citation type="submission" date="2019-08" db="EMBL/GenBank/DDBJ databases">
        <title>In-depth cultivation of the pig gut microbiome towards novel bacterial diversity and tailored functional studies.</title>
        <authorList>
            <person name="Wylensek D."/>
            <person name="Hitch T.C.A."/>
            <person name="Clavel T."/>
        </authorList>
    </citation>
    <scope>NUCLEOTIDE SEQUENCE [LARGE SCALE GENOMIC DNA]</scope>
    <source>
        <strain evidence="2 3">BBE-744-WT-12</strain>
    </source>
</reference>
<accession>A0A844G4L8</accession>
<feature type="chain" id="PRO_5032335960" description="HEAT repeat protein" evidence="1">
    <location>
        <begin position="23"/>
        <end position="320"/>
    </location>
</feature>
<dbReference type="Proteomes" id="UP000435649">
    <property type="component" value="Unassembled WGS sequence"/>
</dbReference>
<dbReference type="RefSeq" id="WP_154419640.1">
    <property type="nucleotide sequence ID" value="NZ_VUNS01000022.1"/>
</dbReference>
<evidence type="ECO:0000256" key="1">
    <source>
        <dbReference type="SAM" id="SignalP"/>
    </source>
</evidence>
<evidence type="ECO:0000313" key="2">
    <source>
        <dbReference type="EMBL" id="MST98707.1"/>
    </source>
</evidence>
<evidence type="ECO:0000313" key="3">
    <source>
        <dbReference type="Proteomes" id="UP000435649"/>
    </source>
</evidence>
<dbReference type="EMBL" id="VUNS01000022">
    <property type="protein sequence ID" value="MST98707.1"/>
    <property type="molecule type" value="Genomic_DNA"/>
</dbReference>
<gene>
    <name evidence="2" type="ORF">FYJ85_16835</name>
</gene>
<organism evidence="2 3">
    <name type="scientific">Victivallis lenta</name>
    <dbReference type="NCBI Taxonomy" id="2606640"/>
    <lineage>
        <taxon>Bacteria</taxon>
        <taxon>Pseudomonadati</taxon>
        <taxon>Lentisphaerota</taxon>
        <taxon>Lentisphaeria</taxon>
        <taxon>Victivallales</taxon>
        <taxon>Victivallaceae</taxon>
        <taxon>Victivallis</taxon>
    </lineage>
</organism>
<name>A0A844G4L8_9BACT</name>
<keyword evidence="1" id="KW-0732">Signal</keyword>
<comment type="caution">
    <text evidence="2">The sequence shown here is derived from an EMBL/GenBank/DDBJ whole genome shotgun (WGS) entry which is preliminary data.</text>
</comment>
<sequence length="320" mass="37415">MKKIFFYVLICCSLCCCLSSQAEKNTPLQLFTQNIELLEENTNSLMLLKELQSNNLSEIEKRYKEEQLFRNFIASNRTSYIMGRDKIRFLVMALTCDNVEINKLALKTLSERVRQIDLNDYSQELYQVLELNTFFAELSKGHNIRPIYADRLPLIGRLSNLTEEEKKTIFSSNMIDAYIKAKLGDQESEKMLIEKFVHEDDYNHKRTLAYQLGYIGSDNAIRALLKQLDSTVKLSWQYGEISIRGEIIKALHKALPDEKIFSVNLEQFAENKFSPLQEKKLLLVEYGNKVNLWSKQHYGFSAWDSEKIWFSLNYNIPILK</sequence>